<evidence type="ECO:0000259" key="2">
    <source>
        <dbReference type="Pfam" id="PF16796"/>
    </source>
</evidence>
<name>A0AAD5II31_ACENE</name>
<dbReference type="Pfam" id="PF16796">
    <property type="entry name" value="Microtub_bd"/>
    <property type="match status" value="1"/>
</dbReference>
<keyword evidence="4" id="KW-1185">Reference proteome</keyword>
<feature type="region of interest" description="Disordered" evidence="1">
    <location>
        <begin position="169"/>
        <end position="196"/>
    </location>
</feature>
<dbReference type="EMBL" id="JAJSOW010000105">
    <property type="protein sequence ID" value="KAI9164738.1"/>
    <property type="molecule type" value="Genomic_DNA"/>
</dbReference>
<proteinExistence type="predicted"/>
<dbReference type="InterPro" id="IPR027417">
    <property type="entry name" value="P-loop_NTPase"/>
</dbReference>
<reference evidence="3" key="1">
    <citation type="journal article" date="2022" name="Plant J.">
        <title>Strategies of tolerance reflected in two North American maple genomes.</title>
        <authorList>
            <person name="McEvoy S.L."/>
            <person name="Sezen U.U."/>
            <person name="Trouern-Trend A."/>
            <person name="McMahon S.M."/>
            <person name="Schaberg P.G."/>
            <person name="Yang J."/>
            <person name="Wegrzyn J.L."/>
            <person name="Swenson N.G."/>
        </authorList>
    </citation>
    <scope>NUCLEOTIDE SEQUENCE</scope>
    <source>
        <strain evidence="3">91603</strain>
    </source>
</reference>
<sequence>MLPHLPIKPQTELTAANDKLKEAKILRKKFHNIIMRLKGNIRVMCRVRPLLPHDGLGHKMCLEKYQSLYRVPWMAIRHQYWNLIFPQQYRLGGLVQSSDGSKESLTVRYNNLRHEAHKYVDEGCKSLDIYNVAMGALQEAANKVAVAENNGGKVAVLNTTCGEHHKLHKNQTNTTSEDKRWCSQQPASEVSRFPSH</sequence>
<protein>
    <recommendedName>
        <fullName evidence="2">Spindle pole body-associated protein Vik1/Cik1 microtubule binding domain-containing protein</fullName>
    </recommendedName>
</protein>
<evidence type="ECO:0000313" key="4">
    <source>
        <dbReference type="Proteomes" id="UP001064489"/>
    </source>
</evidence>
<feature type="domain" description="Spindle pole body-associated protein Vik1/Cik1 microtubule binding" evidence="2">
    <location>
        <begin position="21"/>
        <end position="54"/>
    </location>
</feature>
<comment type="caution">
    <text evidence="3">The sequence shown here is derived from an EMBL/GenBank/DDBJ whole genome shotgun (WGS) entry which is preliminary data.</text>
</comment>
<dbReference type="AlphaFoldDB" id="A0AAD5II31"/>
<dbReference type="GO" id="GO:0008017">
    <property type="term" value="F:microtubule binding"/>
    <property type="evidence" value="ECO:0007669"/>
    <property type="project" value="InterPro"/>
</dbReference>
<dbReference type="Proteomes" id="UP001064489">
    <property type="component" value="Chromosome 10"/>
</dbReference>
<accession>A0AAD5II31</accession>
<gene>
    <name evidence="3" type="ORF">LWI28_001093</name>
</gene>
<evidence type="ECO:0000313" key="3">
    <source>
        <dbReference type="EMBL" id="KAI9164738.1"/>
    </source>
</evidence>
<organism evidence="3 4">
    <name type="scientific">Acer negundo</name>
    <name type="common">Box elder</name>
    <dbReference type="NCBI Taxonomy" id="4023"/>
    <lineage>
        <taxon>Eukaryota</taxon>
        <taxon>Viridiplantae</taxon>
        <taxon>Streptophyta</taxon>
        <taxon>Embryophyta</taxon>
        <taxon>Tracheophyta</taxon>
        <taxon>Spermatophyta</taxon>
        <taxon>Magnoliopsida</taxon>
        <taxon>eudicotyledons</taxon>
        <taxon>Gunneridae</taxon>
        <taxon>Pentapetalae</taxon>
        <taxon>rosids</taxon>
        <taxon>malvids</taxon>
        <taxon>Sapindales</taxon>
        <taxon>Sapindaceae</taxon>
        <taxon>Hippocastanoideae</taxon>
        <taxon>Acereae</taxon>
        <taxon>Acer</taxon>
    </lineage>
</organism>
<reference evidence="3" key="2">
    <citation type="submission" date="2023-02" db="EMBL/GenBank/DDBJ databases">
        <authorList>
            <person name="Swenson N.G."/>
            <person name="Wegrzyn J.L."/>
            <person name="Mcevoy S.L."/>
        </authorList>
    </citation>
    <scope>NUCLEOTIDE SEQUENCE</scope>
    <source>
        <strain evidence="3">91603</strain>
        <tissue evidence="3">Leaf</tissue>
    </source>
</reference>
<dbReference type="InterPro" id="IPR031852">
    <property type="entry name" value="Vik1/Cik1_MT-bd"/>
</dbReference>
<dbReference type="SUPFAM" id="SSF52540">
    <property type="entry name" value="P-loop containing nucleoside triphosphate hydrolases"/>
    <property type="match status" value="1"/>
</dbReference>
<evidence type="ECO:0000256" key="1">
    <source>
        <dbReference type="SAM" id="MobiDB-lite"/>
    </source>
</evidence>